<dbReference type="RefSeq" id="WP_190468947.1">
    <property type="nucleotide sequence ID" value="NZ_JACJPW010000065.1"/>
</dbReference>
<dbReference type="Pfam" id="PF04321">
    <property type="entry name" value="RmlD_sub_bind"/>
    <property type="match status" value="1"/>
</dbReference>
<dbReference type="SUPFAM" id="SSF51735">
    <property type="entry name" value="NAD(P)-binding Rossmann-fold domains"/>
    <property type="match status" value="1"/>
</dbReference>
<dbReference type="Gene3D" id="3.90.25.10">
    <property type="entry name" value="UDP-galactose 4-epimerase, domain 1"/>
    <property type="match status" value="1"/>
</dbReference>
<proteinExistence type="inferred from homology"/>
<feature type="domain" description="RmlD-like substrate binding" evidence="3">
    <location>
        <begin position="3"/>
        <end position="290"/>
    </location>
</feature>
<keyword evidence="2" id="KW-0521">NADP</keyword>
<keyword evidence="5" id="KW-1185">Reference proteome</keyword>
<dbReference type="AlphaFoldDB" id="A0A926ZK97"/>
<dbReference type="FunFam" id="3.40.50.720:FF:000159">
    <property type="entry name" value="dTDP-4-dehydrorhamnose reductase"/>
    <property type="match status" value="1"/>
</dbReference>
<accession>A0A926ZK97</accession>
<evidence type="ECO:0000313" key="5">
    <source>
        <dbReference type="Proteomes" id="UP000641646"/>
    </source>
</evidence>
<dbReference type="PANTHER" id="PTHR10491">
    <property type="entry name" value="DTDP-4-DEHYDRORHAMNOSE REDUCTASE"/>
    <property type="match status" value="1"/>
</dbReference>
<dbReference type="InterPro" id="IPR029903">
    <property type="entry name" value="RmlD-like-bd"/>
</dbReference>
<dbReference type="Proteomes" id="UP000641646">
    <property type="component" value="Unassembled WGS sequence"/>
</dbReference>
<comment type="function">
    <text evidence="2">Catalyzes the reduction of dTDP-6-deoxy-L-lyxo-4-hexulose to yield dTDP-L-rhamnose.</text>
</comment>
<reference evidence="4" key="2">
    <citation type="submission" date="2020-08" db="EMBL/GenBank/DDBJ databases">
        <authorList>
            <person name="Chen M."/>
            <person name="Teng W."/>
            <person name="Zhao L."/>
            <person name="Hu C."/>
            <person name="Zhou Y."/>
            <person name="Han B."/>
            <person name="Song L."/>
            <person name="Shu W."/>
        </authorList>
    </citation>
    <scope>NUCLEOTIDE SEQUENCE</scope>
    <source>
        <strain evidence="4">FACHB-1375</strain>
    </source>
</reference>
<reference evidence="4" key="1">
    <citation type="journal article" date="2015" name="ISME J.">
        <title>Draft Genome Sequence of Streptomyces incarnatus NRRL8089, which Produces the Nucleoside Antibiotic Sinefungin.</title>
        <authorList>
            <person name="Oshima K."/>
            <person name="Hattori M."/>
            <person name="Shimizu H."/>
            <person name="Fukuda K."/>
            <person name="Nemoto M."/>
            <person name="Inagaki K."/>
            <person name="Tamura T."/>
        </authorList>
    </citation>
    <scope>NUCLEOTIDE SEQUENCE</scope>
    <source>
        <strain evidence="4">FACHB-1375</strain>
    </source>
</reference>
<keyword evidence="2 4" id="KW-0560">Oxidoreductase</keyword>
<evidence type="ECO:0000259" key="3">
    <source>
        <dbReference type="Pfam" id="PF04321"/>
    </source>
</evidence>
<dbReference type="GO" id="GO:0019305">
    <property type="term" value="P:dTDP-rhamnose biosynthetic process"/>
    <property type="evidence" value="ECO:0007669"/>
    <property type="project" value="TreeGrafter"/>
</dbReference>
<comment type="similarity">
    <text evidence="1 2">Belongs to the dTDP-4-dehydrorhamnose reductase family.</text>
</comment>
<dbReference type="InterPro" id="IPR005913">
    <property type="entry name" value="dTDP_dehydrorham_reduct"/>
</dbReference>
<sequence>MRRILVTGIAGQLGQELQKTLAPVGKVIGVGRETIDLTQPDAIRQTINEVKPDVVVNAAAYTGVDKAESELELAEAINAIAPGIIAQECQKLGIPLIHVSTDYVFNGSQSQPYRETDPTNPINAYGKTKLEGEIAIQQNCQNHIILRTAWVYGVGGKVNFVKTMLRLGGEREEIRVVADQIGSPTCTADLAGAITQLIPKFQPEIAGIYNYTNSGVASWYDFAVAIFEEAKQLGWNLKIQRVIPITTPEYPTPARRPAYSVLSCAKISAVLGTYPPHWRQGLRNMLAELYTQTYESTNSIRR</sequence>
<protein>
    <recommendedName>
        <fullName evidence="2">dTDP-4-dehydrorhamnose reductase</fullName>
        <ecNumber evidence="2">1.1.1.133</ecNumber>
    </recommendedName>
</protein>
<dbReference type="GO" id="GO:0005829">
    <property type="term" value="C:cytosol"/>
    <property type="evidence" value="ECO:0007669"/>
    <property type="project" value="TreeGrafter"/>
</dbReference>
<dbReference type="InterPro" id="IPR036291">
    <property type="entry name" value="NAD(P)-bd_dom_sf"/>
</dbReference>
<dbReference type="CDD" id="cd05254">
    <property type="entry name" value="dTDP_HR_like_SDR_e"/>
    <property type="match status" value="1"/>
</dbReference>
<name>A0A926ZK97_9CYAN</name>
<organism evidence="4 5">
    <name type="scientific">Aerosakkonema funiforme FACHB-1375</name>
    <dbReference type="NCBI Taxonomy" id="2949571"/>
    <lineage>
        <taxon>Bacteria</taxon>
        <taxon>Bacillati</taxon>
        <taxon>Cyanobacteriota</taxon>
        <taxon>Cyanophyceae</taxon>
        <taxon>Oscillatoriophycideae</taxon>
        <taxon>Aerosakkonematales</taxon>
        <taxon>Aerosakkonemataceae</taxon>
        <taxon>Aerosakkonema</taxon>
    </lineage>
</organism>
<comment type="pathway">
    <text evidence="2">Carbohydrate biosynthesis; dTDP-L-rhamnose biosynthesis.</text>
</comment>
<dbReference type="EC" id="1.1.1.133" evidence="2"/>
<evidence type="ECO:0000256" key="2">
    <source>
        <dbReference type="RuleBase" id="RU364082"/>
    </source>
</evidence>
<dbReference type="Gene3D" id="3.40.50.720">
    <property type="entry name" value="NAD(P)-binding Rossmann-like Domain"/>
    <property type="match status" value="1"/>
</dbReference>
<evidence type="ECO:0000256" key="1">
    <source>
        <dbReference type="ARBA" id="ARBA00010944"/>
    </source>
</evidence>
<dbReference type="NCBIfam" id="TIGR01214">
    <property type="entry name" value="rmlD"/>
    <property type="match status" value="1"/>
</dbReference>
<dbReference type="PANTHER" id="PTHR10491:SF4">
    <property type="entry name" value="METHIONINE ADENOSYLTRANSFERASE 2 SUBUNIT BETA"/>
    <property type="match status" value="1"/>
</dbReference>
<comment type="caution">
    <text evidence="4">The sequence shown here is derived from an EMBL/GenBank/DDBJ whole genome shotgun (WGS) entry which is preliminary data.</text>
</comment>
<evidence type="ECO:0000313" key="4">
    <source>
        <dbReference type="EMBL" id="MBD2183816.1"/>
    </source>
</evidence>
<dbReference type="EMBL" id="JACJPW010000065">
    <property type="protein sequence ID" value="MBD2183816.1"/>
    <property type="molecule type" value="Genomic_DNA"/>
</dbReference>
<gene>
    <name evidence="4" type="primary">rfbD</name>
    <name evidence="4" type="ORF">H6G03_22575</name>
</gene>
<dbReference type="GO" id="GO:0008831">
    <property type="term" value="F:dTDP-4-dehydrorhamnose reductase activity"/>
    <property type="evidence" value="ECO:0007669"/>
    <property type="project" value="UniProtKB-EC"/>
</dbReference>